<dbReference type="Proteomes" id="UP000016933">
    <property type="component" value="Unassembled WGS sequence"/>
</dbReference>
<dbReference type="InterPro" id="IPR052895">
    <property type="entry name" value="HetReg/Transcr_Mod"/>
</dbReference>
<evidence type="ECO:0000259" key="2">
    <source>
        <dbReference type="Pfam" id="PF06985"/>
    </source>
</evidence>
<dbReference type="HOGENOM" id="CLU_407105_0_0_1"/>
<protein>
    <recommendedName>
        <fullName evidence="2">Heterokaryon incompatibility domain-containing protein</fullName>
    </recommendedName>
</protein>
<evidence type="ECO:0000313" key="3">
    <source>
        <dbReference type="EMBL" id="EME42948.1"/>
    </source>
</evidence>
<evidence type="ECO:0000256" key="1">
    <source>
        <dbReference type="SAM" id="MobiDB-lite"/>
    </source>
</evidence>
<organism evidence="3 4">
    <name type="scientific">Dothistroma septosporum (strain NZE10 / CBS 128990)</name>
    <name type="common">Red band needle blight fungus</name>
    <name type="synonym">Mycosphaerella pini</name>
    <dbReference type="NCBI Taxonomy" id="675120"/>
    <lineage>
        <taxon>Eukaryota</taxon>
        <taxon>Fungi</taxon>
        <taxon>Dikarya</taxon>
        <taxon>Ascomycota</taxon>
        <taxon>Pezizomycotina</taxon>
        <taxon>Dothideomycetes</taxon>
        <taxon>Dothideomycetidae</taxon>
        <taxon>Mycosphaerellales</taxon>
        <taxon>Mycosphaerellaceae</taxon>
        <taxon>Dothistroma</taxon>
    </lineage>
</organism>
<sequence length="723" mass="81005">MDFDTGQPIGARYASVREMREAMMPIAQHNQDRGQQLEWAKHLRFLTPDRIRDGEDCDSAANSEESASDSERSSRPGEPGCVCNDVAVEFEHDTSLRLTTPMDATDCVHYIAVSYCWASFPDDASSKAGPYSIVAQDGSSRPPRCSSTLLSRVIQYATWKQFPFIWIDQECIDQTDLKDQSVGIQSMDLVYQRTAECLAVLQTNITEQRHIDALGYLLDGGQDLIKDHNIESAYEAVQIIIADDWFSRAWCLQESVSGNRRMTLLLQHSSDVAIPATLESLVHGCFELDLYQLHTVLASVGGVIEVLAPDMLELKDKFEQLAKHWFDNMAPDYSSEYDAESRTACNAAQALAYLSRRHNPEVSDRLAIIANLCAYSVRLDSLALKTEQRSFSMCMFVLAIINGDFSIVLGSEDFCVTGTQGHKDLLVCSKTVGRSEEDYPFTWSINRNCSMNRLSWTTHYMAPVRCVVAPGSLVRGLSVRGYLWFADHVLDLGDLSSSYRSKLPPSLLSVLLRTNLEAESKSLELVSGVVQAARAEFLLTLLCHLHKQGYTALHSLFWSLLRLKPTERQCHDPHIAAWGDATFQEIIDIDTAAVKWSNPVQPLNRCEERTPYPFVNLNNALHELLVQSVLSTGSLTAARPLRSSPELHNYAAIFEIQQVNIVVFTPKANVNLGSSSEYGWYPSNWLVIPSGKPTDHRDAVRCQRLVRGCWQGGLEYERTVLLQ</sequence>
<feature type="region of interest" description="Disordered" evidence="1">
    <location>
        <begin position="54"/>
        <end position="78"/>
    </location>
</feature>
<dbReference type="AlphaFoldDB" id="M2WLP3"/>
<feature type="domain" description="Heterokaryon incompatibility" evidence="2">
    <location>
        <begin position="110"/>
        <end position="254"/>
    </location>
</feature>
<dbReference type="STRING" id="675120.M2WLP3"/>
<dbReference type="eggNOG" id="ENOG502SM2V">
    <property type="taxonomic scope" value="Eukaryota"/>
</dbReference>
<dbReference type="PANTHER" id="PTHR24148">
    <property type="entry name" value="ANKYRIN REPEAT DOMAIN-CONTAINING PROTEIN 39 HOMOLOG-RELATED"/>
    <property type="match status" value="1"/>
</dbReference>
<accession>M2WLP3</accession>
<dbReference type="OMA" id="HTMENIN"/>
<dbReference type="EMBL" id="KB446540">
    <property type="protein sequence ID" value="EME42948.1"/>
    <property type="molecule type" value="Genomic_DNA"/>
</dbReference>
<reference evidence="3 4" key="2">
    <citation type="journal article" date="2012" name="PLoS Pathog.">
        <title>Diverse lifestyles and strategies of plant pathogenesis encoded in the genomes of eighteen Dothideomycetes fungi.</title>
        <authorList>
            <person name="Ohm R.A."/>
            <person name="Feau N."/>
            <person name="Henrissat B."/>
            <person name="Schoch C.L."/>
            <person name="Horwitz B.A."/>
            <person name="Barry K.W."/>
            <person name="Condon B.J."/>
            <person name="Copeland A.C."/>
            <person name="Dhillon B."/>
            <person name="Glaser F."/>
            <person name="Hesse C.N."/>
            <person name="Kosti I."/>
            <person name="LaButti K."/>
            <person name="Lindquist E.A."/>
            <person name="Lucas S."/>
            <person name="Salamov A.A."/>
            <person name="Bradshaw R.E."/>
            <person name="Ciuffetti L."/>
            <person name="Hamelin R.C."/>
            <person name="Kema G.H.J."/>
            <person name="Lawrence C."/>
            <person name="Scott J.A."/>
            <person name="Spatafora J.W."/>
            <person name="Turgeon B.G."/>
            <person name="de Wit P.J.G.M."/>
            <person name="Zhong S."/>
            <person name="Goodwin S.B."/>
            <person name="Grigoriev I.V."/>
        </authorList>
    </citation>
    <scope>NUCLEOTIDE SEQUENCE [LARGE SCALE GENOMIC DNA]</scope>
    <source>
        <strain evidence="4">NZE10 / CBS 128990</strain>
    </source>
</reference>
<reference evidence="4" key="1">
    <citation type="journal article" date="2012" name="PLoS Genet.">
        <title>The genomes of the fungal plant pathogens Cladosporium fulvum and Dothistroma septosporum reveal adaptation to different hosts and lifestyles but also signatures of common ancestry.</title>
        <authorList>
            <person name="de Wit P.J.G.M."/>
            <person name="van der Burgt A."/>
            <person name="Oekmen B."/>
            <person name="Stergiopoulos I."/>
            <person name="Abd-Elsalam K.A."/>
            <person name="Aerts A.L."/>
            <person name="Bahkali A.H."/>
            <person name="Beenen H.G."/>
            <person name="Chettri P."/>
            <person name="Cox M.P."/>
            <person name="Datema E."/>
            <person name="de Vries R.P."/>
            <person name="Dhillon B."/>
            <person name="Ganley A.R."/>
            <person name="Griffiths S.A."/>
            <person name="Guo Y."/>
            <person name="Hamelin R.C."/>
            <person name="Henrissat B."/>
            <person name="Kabir M.S."/>
            <person name="Jashni M.K."/>
            <person name="Kema G."/>
            <person name="Klaubauf S."/>
            <person name="Lapidus A."/>
            <person name="Levasseur A."/>
            <person name="Lindquist E."/>
            <person name="Mehrabi R."/>
            <person name="Ohm R.A."/>
            <person name="Owen T.J."/>
            <person name="Salamov A."/>
            <person name="Schwelm A."/>
            <person name="Schijlen E."/>
            <person name="Sun H."/>
            <person name="van den Burg H.A."/>
            <person name="van Ham R.C.H.J."/>
            <person name="Zhang S."/>
            <person name="Goodwin S.B."/>
            <person name="Grigoriev I.V."/>
            <person name="Collemare J."/>
            <person name="Bradshaw R.E."/>
        </authorList>
    </citation>
    <scope>NUCLEOTIDE SEQUENCE [LARGE SCALE GENOMIC DNA]</scope>
    <source>
        <strain evidence="4">NZE10 / CBS 128990</strain>
    </source>
</reference>
<dbReference type="OrthoDB" id="270167at2759"/>
<dbReference type="InterPro" id="IPR010730">
    <property type="entry name" value="HET"/>
</dbReference>
<name>M2WLP3_DOTSN</name>
<gene>
    <name evidence="3" type="ORF">DOTSEDRAFT_80516</name>
</gene>
<dbReference type="Pfam" id="PF06985">
    <property type="entry name" value="HET"/>
    <property type="match status" value="1"/>
</dbReference>
<proteinExistence type="predicted"/>
<keyword evidence="4" id="KW-1185">Reference proteome</keyword>
<evidence type="ECO:0000313" key="4">
    <source>
        <dbReference type="Proteomes" id="UP000016933"/>
    </source>
</evidence>
<dbReference type="PANTHER" id="PTHR24148:SF64">
    <property type="entry name" value="HETEROKARYON INCOMPATIBILITY DOMAIN-CONTAINING PROTEIN"/>
    <property type="match status" value="1"/>
</dbReference>